<feature type="transmembrane region" description="Helical" evidence="1">
    <location>
        <begin position="118"/>
        <end position="142"/>
    </location>
</feature>
<dbReference type="Proteomes" id="UP001497480">
    <property type="component" value="Unassembled WGS sequence"/>
</dbReference>
<dbReference type="AlphaFoldDB" id="A0AAV1XL75"/>
<keyword evidence="1" id="KW-0812">Transmembrane</keyword>
<feature type="transmembrane region" description="Helical" evidence="1">
    <location>
        <begin position="6"/>
        <end position="28"/>
    </location>
</feature>
<feature type="transmembrane region" description="Helical" evidence="1">
    <location>
        <begin position="188"/>
        <end position="209"/>
    </location>
</feature>
<proteinExistence type="predicted"/>
<evidence type="ECO:0000313" key="2">
    <source>
        <dbReference type="EMBL" id="CAL0322334.1"/>
    </source>
</evidence>
<evidence type="ECO:0000313" key="3">
    <source>
        <dbReference type="Proteomes" id="UP001497480"/>
    </source>
</evidence>
<dbReference type="PANTHER" id="PTHR31881:SF6">
    <property type="entry name" value="OS09G0494600 PROTEIN"/>
    <property type="match status" value="1"/>
</dbReference>
<feature type="transmembrane region" description="Helical" evidence="1">
    <location>
        <begin position="78"/>
        <end position="98"/>
    </location>
</feature>
<dbReference type="Pfam" id="PF04654">
    <property type="entry name" value="DUF599"/>
    <property type="match status" value="1"/>
</dbReference>
<dbReference type="EMBL" id="CAXHTB010000016">
    <property type="protein sequence ID" value="CAL0322334.1"/>
    <property type="molecule type" value="Genomic_DNA"/>
</dbReference>
<sequence>MEWKAYYLDVMLVPLGLLINLAYHVWLWHKVRTQAFSTIFGIDADGRCFWVPAMMKDIEKKNIVAVQSIRNMIMGSTLMATTSILLCCGLGAMISSTYSVKKPLNDSILGAQGEFTVALKFATLFTIFLFSFFFHSLSVRFLSQLSILICTPQDIMSMVTQEYLSDLMGKASILNIVGNRVFHSGLPLLLWIFGPVMAFLCSITVLLVLHNLDFVSRKENIIKVGKDEESGTTSFELESTI</sequence>
<organism evidence="2 3">
    <name type="scientific">Lupinus luteus</name>
    <name type="common">European yellow lupine</name>
    <dbReference type="NCBI Taxonomy" id="3873"/>
    <lineage>
        <taxon>Eukaryota</taxon>
        <taxon>Viridiplantae</taxon>
        <taxon>Streptophyta</taxon>
        <taxon>Embryophyta</taxon>
        <taxon>Tracheophyta</taxon>
        <taxon>Spermatophyta</taxon>
        <taxon>Magnoliopsida</taxon>
        <taxon>eudicotyledons</taxon>
        <taxon>Gunneridae</taxon>
        <taxon>Pentapetalae</taxon>
        <taxon>rosids</taxon>
        <taxon>fabids</taxon>
        <taxon>Fabales</taxon>
        <taxon>Fabaceae</taxon>
        <taxon>Papilionoideae</taxon>
        <taxon>50 kb inversion clade</taxon>
        <taxon>genistoids sensu lato</taxon>
        <taxon>core genistoids</taxon>
        <taxon>Genisteae</taxon>
        <taxon>Lupinus</taxon>
    </lineage>
</organism>
<keyword evidence="3" id="KW-1185">Reference proteome</keyword>
<name>A0AAV1XL75_LUPLU</name>
<dbReference type="PANTHER" id="PTHR31881">
    <property type="match status" value="1"/>
</dbReference>
<protein>
    <submittedName>
        <fullName evidence="2">Uncharacterized protein</fullName>
    </submittedName>
</protein>
<reference evidence="2 3" key="1">
    <citation type="submission" date="2024-03" db="EMBL/GenBank/DDBJ databases">
        <authorList>
            <person name="Martinez-Hernandez J."/>
        </authorList>
    </citation>
    <scope>NUCLEOTIDE SEQUENCE [LARGE SCALE GENOMIC DNA]</scope>
</reference>
<comment type="caution">
    <text evidence="2">The sequence shown here is derived from an EMBL/GenBank/DDBJ whole genome shotgun (WGS) entry which is preliminary data.</text>
</comment>
<keyword evidence="1" id="KW-0472">Membrane</keyword>
<accession>A0AAV1XL75</accession>
<evidence type="ECO:0000256" key="1">
    <source>
        <dbReference type="SAM" id="Phobius"/>
    </source>
</evidence>
<keyword evidence="1" id="KW-1133">Transmembrane helix</keyword>
<dbReference type="InterPro" id="IPR006747">
    <property type="entry name" value="DUF599"/>
</dbReference>
<gene>
    <name evidence="2" type="ORF">LLUT_LOCUS23394</name>
</gene>